<proteinExistence type="predicted"/>
<protein>
    <submittedName>
        <fullName evidence="1">Uncharacterized protein</fullName>
    </submittedName>
</protein>
<sequence length="112" mass="12779">MYRLLSEEEREDSYWETIEDVANKLFLIRCLPEGLLSLEVTLPGFSSPTIIMPPRGDLHLDVRLNYPFLCLFVDNVLEYQLYNMVCGQIKGAASATTSNNRMVGKCSTVWNI</sequence>
<evidence type="ECO:0000313" key="1">
    <source>
        <dbReference type="EnsemblMetazoa" id="Aqu2.1.19576_001"/>
    </source>
</evidence>
<accession>A0A1X7TWH0</accession>
<dbReference type="InParanoid" id="A0A1X7TWH0"/>
<dbReference type="EnsemblMetazoa" id="Aqu2.1.19576_001">
    <property type="protein sequence ID" value="Aqu2.1.19576_001"/>
    <property type="gene ID" value="Aqu2.1.19576"/>
</dbReference>
<dbReference type="OrthoDB" id="6019893at2759"/>
<organism evidence="1">
    <name type="scientific">Amphimedon queenslandica</name>
    <name type="common">Sponge</name>
    <dbReference type="NCBI Taxonomy" id="400682"/>
    <lineage>
        <taxon>Eukaryota</taxon>
        <taxon>Metazoa</taxon>
        <taxon>Porifera</taxon>
        <taxon>Demospongiae</taxon>
        <taxon>Heteroscleromorpha</taxon>
        <taxon>Haplosclerida</taxon>
        <taxon>Niphatidae</taxon>
        <taxon>Amphimedon</taxon>
    </lineage>
</organism>
<reference evidence="1" key="1">
    <citation type="submission" date="2017-05" db="UniProtKB">
        <authorList>
            <consortium name="EnsemblMetazoa"/>
        </authorList>
    </citation>
    <scope>IDENTIFICATION</scope>
</reference>
<dbReference type="AlphaFoldDB" id="A0A1X7TWH0"/>
<name>A0A1X7TWH0_AMPQE</name>